<reference evidence="1" key="1">
    <citation type="journal article" date="2023" name="Mol. Phylogenet. Evol.">
        <title>Genome-scale phylogeny and comparative genomics of the fungal order Sordariales.</title>
        <authorList>
            <person name="Hensen N."/>
            <person name="Bonometti L."/>
            <person name="Westerberg I."/>
            <person name="Brannstrom I.O."/>
            <person name="Guillou S."/>
            <person name="Cros-Aarteil S."/>
            <person name="Calhoun S."/>
            <person name="Haridas S."/>
            <person name="Kuo A."/>
            <person name="Mondo S."/>
            <person name="Pangilinan J."/>
            <person name="Riley R."/>
            <person name="LaButti K."/>
            <person name="Andreopoulos B."/>
            <person name="Lipzen A."/>
            <person name="Chen C."/>
            <person name="Yan M."/>
            <person name="Daum C."/>
            <person name="Ng V."/>
            <person name="Clum A."/>
            <person name="Steindorff A."/>
            <person name="Ohm R.A."/>
            <person name="Martin F."/>
            <person name="Silar P."/>
            <person name="Natvig D.O."/>
            <person name="Lalanne C."/>
            <person name="Gautier V."/>
            <person name="Ament-Velasquez S.L."/>
            <person name="Kruys A."/>
            <person name="Hutchinson M.I."/>
            <person name="Powell A.J."/>
            <person name="Barry K."/>
            <person name="Miller A.N."/>
            <person name="Grigoriev I.V."/>
            <person name="Debuchy R."/>
            <person name="Gladieux P."/>
            <person name="Hiltunen Thoren M."/>
            <person name="Johannesson H."/>
        </authorList>
    </citation>
    <scope>NUCLEOTIDE SEQUENCE</scope>
    <source>
        <strain evidence="1">CBS 731.68</strain>
    </source>
</reference>
<gene>
    <name evidence="1" type="ORF">N657DRAFT_443281</name>
</gene>
<reference evidence="1" key="2">
    <citation type="submission" date="2023-05" db="EMBL/GenBank/DDBJ databases">
        <authorList>
            <consortium name="Lawrence Berkeley National Laboratory"/>
            <person name="Steindorff A."/>
            <person name="Hensen N."/>
            <person name="Bonometti L."/>
            <person name="Westerberg I."/>
            <person name="Brannstrom I.O."/>
            <person name="Guillou S."/>
            <person name="Cros-Aarteil S."/>
            <person name="Calhoun S."/>
            <person name="Haridas S."/>
            <person name="Kuo A."/>
            <person name="Mondo S."/>
            <person name="Pangilinan J."/>
            <person name="Riley R."/>
            <person name="Labutti K."/>
            <person name="Andreopoulos B."/>
            <person name="Lipzen A."/>
            <person name="Chen C."/>
            <person name="Yanf M."/>
            <person name="Daum C."/>
            <person name="Ng V."/>
            <person name="Clum A."/>
            <person name="Ohm R."/>
            <person name="Martin F."/>
            <person name="Silar P."/>
            <person name="Natvig D."/>
            <person name="Lalanne C."/>
            <person name="Gautier V."/>
            <person name="Ament-Velasquez S.L."/>
            <person name="Kruys A."/>
            <person name="Hutchinson M.I."/>
            <person name="Powell A.J."/>
            <person name="Barry K."/>
            <person name="Miller A.N."/>
            <person name="Grigoriev I.V."/>
            <person name="Debuchy R."/>
            <person name="Gladieux P."/>
            <person name="Thoren M.H."/>
            <person name="Johannesson H."/>
        </authorList>
    </citation>
    <scope>NUCLEOTIDE SEQUENCE</scope>
    <source>
        <strain evidence="1">CBS 731.68</strain>
    </source>
</reference>
<accession>A0AAN6TP65</accession>
<dbReference type="RefSeq" id="XP_062641812.1">
    <property type="nucleotide sequence ID" value="XM_062787397.1"/>
</dbReference>
<protein>
    <submittedName>
        <fullName evidence="1">Uncharacterized protein</fullName>
    </submittedName>
</protein>
<comment type="caution">
    <text evidence="1">The sequence shown here is derived from an EMBL/GenBank/DDBJ whole genome shotgun (WGS) entry which is preliminary data.</text>
</comment>
<evidence type="ECO:0000313" key="1">
    <source>
        <dbReference type="EMBL" id="KAK4118039.1"/>
    </source>
</evidence>
<keyword evidence="2" id="KW-1185">Reference proteome</keyword>
<evidence type="ECO:0000313" key="2">
    <source>
        <dbReference type="Proteomes" id="UP001302602"/>
    </source>
</evidence>
<dbReference type="GeneID" id="87824167"/>
<organism evidence="1 2">
    <name type="scientific">Parathielavia appendiculata</name>
    <dbReference type="NCBI Taxonomy" id="2587402"/>
    <lineage>
        <taxon>Eukaryota</taxon>
        <taxon>Fungi</taxon>
        <taxon>Dikarya</taxon>
        <taxon>Ascomycota</taxon>
        <taxon>Pezizomycotina</taxon>
        <taxon>Sordariomycetes</taxon>
        <taxon>Sordariomycetidae</taxon>
        <taxon>Sordariales</taxon>
        <taxon>Chaetomiaceae</taxon>
        <taxon>Parathielavia</taxon>
    </lineage>
</organism>
<dbReference type="AlphaFoldDB" id="A0AAN6TP65"/>
<dbReference type="EMBL" id="MU853291">
    <property type="protein sequence ID" value="KAK4118039.1"/>
    <property type="molecule type" value="Genomic_DNA"/>
</dbReference>
<proteinExistence type="predicted"/>
<name>A0AAN6TP65_9PEZI</name>
<dbReference type="Proteomes" id="UP001302602">
    <property type="component" value="Unassembled WGS sequence"/>
</dbReference>
<sequence length="181" mass="20460">MVVWTRATLKLVEQQLTPPCEDRLQELLRNAVELARGEVPLRHLMMFWTSVGKVRLTLHERHVDGDAETASVAKFDVGPIISPVNEDGGRIRFRHTPPIMLSRELYKQHGGEFYAAVVEMPEMVVCPAETLREEEPIFEAMLAILILVKQDNNTFARIQAAMVCTTKWALCRPEAGLVVLV</sequence>